<proteinExistence type="predicted"/>
<evidence type="ECO:0000259" key="1">
    <source>
        <dbReference type="Pfam" id="PF12728"/>
    </source>
</evidence>
<evidence type="ECO:0000313" key="2">
    <source>
        <dbReference type="EMBL" id="MDC2958164.1"/>
    </source>
</evidence>
<keyword evidence="3" id="KW-1185">Reference proteome</keyword>
<comment type="caution">
    <text evidence="2">The sequence shown here is derived from an EMBL/GenBank/DDBJ whole genome shotgun (WGS) entry which is preliminary data.</text>
</comment>
<sequence length="72" mass="8598">MNEVIKRAIPGGEDTLLLTVREAYMRLRISKWKLYDLLRSHQLEMVKIGRRTLIPLRSVESYIRKQWQESLA</sequence>
<dbReference type="Pfam" id="PF12728">
    <property type="entry name" value="HTH_17"/>
    <property type="match status" value="1"/>
</dbReference>
<feature type="domain" description="Helix-turn-helix" evidence="1">
    <location>
        <begin position="17"/>
        <end position="66"/>
    </location>
</feature>
<name>A0ABT5G008_9ACTN</name>
<protein>
    <submittedName>
        <fullName evidence="2">Helix-turn-helix domain-containing protein</fullName>
    </submittedName>
</protein>
<dbReference type="InterPro" id="IPR041657">
    <property type="entry name" value="HTH_17"/>
</dbReference>
<dbReference type="EMBL" id="JAQOSK010000011">
    <property type="protein sequence ID" value="MDC2958164.1"/>
    <property type="molecule type" value="Genomic_DNA"/>
</dbReference>
<dbReference type="NCBIfam" id="TIGR01764">
    <property type="entry name" value="excise"/>
    <property type="match status" value="1"/>
</dbReference>
<evidence type="ECO:0000313" key="3">
    <source>
        <dbReference type="Proteomes" id="UP001221328"/>
    </source>
</evidence>
<accession>A0ABT5G008</accession>
<gene>
    <name evidence="2" type="ORF">PO587_27330</name>
</gene>
<reference evidence="2 3" key="1">
    <citation type="journal article" date="2015" name="Int. J. Syst. Evol. Microbiol.">
        <title>Streptomyces gilvifuscus sp. nov., an actinomycete that produces antibacterial compounds isolated from soil.</title>
        <authorList>
            <person name="Nguyen T.M."/>
            <person name="Kim J."/>
        </authorList>
    </citation>
    <scope>NUCLEOTIDE SEQUENCE [LARGE SCALE GENOMIC DNA]</scope>
    <source>
        <strain evidence="2 3">T113</strain>
    </source>
</reference>
<dbReference type="Proteomes" id="UP001221328">
    <property type="component" value="Unassembled WGS sequence"/>
</dbReference>
<dbReference type="InterPro" id="IPR010093">
    <property type="entry name" value="SinI_DNA-bd"/>
</dbReference>
<dbReference type="RefSeq" id="WP_272177063.1">
    <property type="nucleotide sequence ID" value="NZ_JAQOSK010000011.1"/>
</dbReference>
<organism evidence="2 3">
    <name type="scientific">Streptomyces gilvifuscus</name>
    <dbReference type="NCBI Taxonomy" id="1550617"/>
    <lineage>
        <taxon>Bacteria</taxon>
        <taxon>Bacillati</taxon>
        <taxon>Actinomycetota</taxon>
        <taxon>Actinomycetes</taxon>
        <taxon>Kitasatosporales</taxon>
        <taxon>Streptomycetaceae</taxon>
        <taxon>Streptomyces</taxon>
    </lineage>
</organism>